<dbReference type="SUPFAM" id="SSF52218">
    <property type="entry name" value="Flavoproteins"/>
    <property type="match status" value="1"/>
</dbReference>
<dbReference type="PANTHER" id="PTHR10204:SF34">
    <property type="entry name" value="NAD(P)H DEHYDROGENASE [QUINONE] 1 ISOFORM 1"/>
    <property type="match status" value="1"/>
</dbReference>
<dbReference type="PANTHER" id="PTHR10204">
    <property type="entry name" value="NAD P H OXIDOREDUCTASE-RELATED"/>
    <property type="match status" value="1"/>
</dbReference>
<keyword evidence="5" id="KW-1185">Reference proteome</keyword>
<dbReference type="Gene3D" id="3.40.50.360">
    <property type="match status" value="1"/>
</dbReference>
<keyword evidence="2" id="KW-0560">Oxidoreductase</keyword>
<dbReference type="InterPro" id="IPR051545">
    <property type="entry name" value="NAD(P)H_dehydrogenase_qn"/>
</dbReference>
<proteinExistence type="inferred from homology"/>
<dbReference type="InterPro" id="IPR029039">
    <property type="entry name" value="Flavoprotein-like_sf"/>
</dbReference>
<evidence type="ECO:0000256" key="2">
    <source>
        <dbReference type="ARBA" id="ARBA00023002"/>
    </source>
</evidence>
<comment type="similarity">
    <text evidence="1">Belongs to the NAD(P)H dehydrogenase (quinone) family.</text>
</comment>
<accession>A0A2W7NE05</accession>
<evidence type="ECO:0000259" key="3">
    <source>
        <dbReference type="Pfam" id="PF02525"/>
    </source>
</evidence>
<evidence type="ECO:0000256" key="1">
    <source>
        <dbReference type="ARBA" id="ARBA00006252"/>
    </source>
</evidence>
<dbReference type="Proteomes" id="UP000249239">
    <property type="component" value="Unassembled WGS sequence"/>
</dbReference>
<organism evidence="4 5">
    <name type="scientific">Breznakibacter xylanolyticus</name>
    <dbReference type="NCBI Taxonomy" id="990"/>
    <lineage>
        <taxon>Bacteria</taxon>
        <taxon>Pseudomonadati</taxon>
        <taxon>Bacteroidota</taxon>
        <taxon>Bacteroidia</taxon>
        <taxon>Marinilabiliales</taxon>
        <taxon>Marinilabiliaceae</taxon>
        <taxon>Breznakibacter</taxon>
    </lineage>
</organism>
<dbReference type="EMBL" id="QKZK01000007">
    <property type="protein sequence ID" value="PZX18160.1"/>
    <property type="molecule type" value="Genomic_DNA"/>
</dbReference>
<sequence>MSKKIVIINGHPDKQSLCYTLAESYHRGALSGGAQSQMLHLCEMTFNPVLQYGYRQRTPLEPDLENARRAIGEADHLVWIYPTWWGTFPALMKGFIDRIFLPGFAFRYRDNSPLWDKLLKGKTARLIVTMDSPRWYYWLVARQPGHHAMKKGLLEFSGIRPVRITTLSPVKSSTDTTRRKWLDQIHQLGCQQC</sequence>
<dbReference type="GO" id="GO:0005829">
    <property type="term" value="C:cytosol"/>
    <property type="evidence" value="ECO:0007669"/>
    <property type="project" value="TreeGrafter"/>
</dbReference>
<gene>
    <name evidence="4" type="ORF">LX69_01200</name>
</gene>
<reference evidence="4 5" key="1">
    <citation type="submission" date="2018-06" db="EMBL/GenBank/DDBJ databases">
        <title>Genomic Encyclopedia of Archaeal and Bacterial Type Strains, Phase II (KMG-II): from individual species to whole genera.</title>
        <authorList>
            <person name="Goeker M."/>
        </authorList>
    </citation>
    <scope>NUCLEOTIDE SEQUENCE [LARGE SCALE GENOMIC DNA]</scope>
    <source>
        <strain evidence="4 5">DSM 6779</strain>
    </source>
</reference>
<feature type="domain" description="Flavodoxin-like fold" evidence="3">
    <location>
        <begin position="3"/>
        <end position="185"/>
    </location>
</feature>
<evidence type="ECO:0000313" key="5">
    <source>
        <dbReference type="Proteomes" id="UP000249239"/>
    </source>
</evidence>
<name>A0A2W7NE05_9BACT</name>
<protein>
    <submittedName>
        <fullName evidence="4">Putative NADPH-quinone reductase</fullName>
    </submittedName>
</protein>
<comment type="caution">
    <text evidence="4">The sequence shown here is derived from an EMBL/GenBank/DDBJ whole genome shotgun (WGS) entry which is preliminary data.</text>
</comment>
<dbReference type="Pfam" id="PF02525">
    <property type="entry name" value="Flavodoxin_2"/>
    <property type="match status" value="1"/>
</dbReference>
<dbReference type="InterPro" id="IPR003680">
    <property type="entry name" value="Flavodoxin_fold"/>
</dbReference>
<evidence type="ECO:0000313" key="4">
    <source>
        <dbReference type="EMBL" id="PZX18160.1"/>
    </source>
</evidence>
<dbReference type="RefSeq" id="WP_111444896.1">
    <property type="nucleotide sequence ID" value="NZ_QKZK01000007.1"/>
</dbReference>
<dbReference type="GO" id="GO:0003955">
    <property type="term" value="F:NAD(P)H dehydrogenase (quinone) activity"/>
    <property type="evidence" value="ECO:0007669"/>
    <property type="project" value="TreeGrafter"/>
</dbReference>
<dbReference type="AlphaFoldDB" id="A0A2W7NE05"/>
<dbReference type="OrthoDB" id="652200at2"/>